<evidence type="ECO:0000313" key="5">
    <source>
        <dbReference type="Proteomes" id="UP000565262"/>
    </source>
</evidence>
<protein>
    <submittedName>
        <fullName evidence="4">Phosphotransferase</fullName>
    </submittedName>
</protein>
<evidence type="ECO:0000313" key="4">
    <source>
        <dbReference type="EMBL" id="MBB1488443.1"/>
    </source>
</evidence>
<dbReference type="InterPro" id="IPR002575">
    <property type="entry name" value="Aminoglycoside_PTrfase"/>
</dbReference>
<keyword evidence="2" id="KW-0067">ATP-binding</keyword>
<keyword evidence="5" id="KW-1185">Reference proteome</keyword>
<keyword evidence="4" id="KW-0808">Transferase</keyword>
<dbReference type="GO" id="GO:0016740">
    <property type="term" value="F:transferase activity"/>
    <property type="evidence" value="ECO:0007669"/>
    <property type="project" value="UniProtKB-KW"/>
</dbReference>
<name>A0A839ISK2_9GAMM</name>
<gene>
    <name evidence="4" type="ORF">H4O21_17715</name>
</gene>
<dbReference type="SUPFAM" id="SSF56112">
    <property type="entry name" value="Protein kinase-like (PK-like)"/>
    <property type="match status" value="1"/>
</dbReference>
<dbReference type="Gene3D" id="3.90.1200.10">
    <property type="match status" value="1"/>
</dbReference>
<dbReference type="InterPro" id="IPR011009">
    <property type="entry name" value="Kinase-like_dom_sf"/>
</dbReference>
<feature type="domain" description="Aminoglycoside phosphotransferase" evidence="3">
    <location>
        <begin position="23"/>
        <end position="247"/>
    </location>
</feature>
<dbReference type="Pfam" id="PF01636">
    <property type="entry name" value="APH"/>
    <property type="match status" value="1"/>
</dbReference>
<evidence type="ECO:0000256" key="1">
    <source>
        <dbReference type="ARBA" id="ARBA00022741"/>
    </source>
</evidence>
<evidence type="ECO:0000259" key="3">
    <source>
        <dbReference type="Pfam" id="PF01636"/>
    </source>
</evidence>
<dbReference type="Gene3D" id="3.30.200.20">
    <property type="entry name" value="Phosphorylase Kinase, domain 1"/>
    <property type="match status" value="1"/>
</dbReference>
<reference evidence="4 5" key="1">
    <citation type="submission" date="2020-08" db="EMBL/GenBank/DDBJ databases">
        <title>Oceanospirillum sp. nov. isolated from marine sediment.</title>
        <authorList>
            <person name="Ji X."/>
        </authorList>
    </citation>
    <scope>NUCLEOTIDE SEQUENCE [LARGE SCALE GENOMIC DNA]</scope>
    <source>
        <strain evidence="4 5">D5</strain>
    </source>
</reference>
<proteinExistence type="predicted"/>
<sequence length="350" mass="40864">MEPRYQQLCQWLTQETGLPHPELTSVAGDASFRRYYRLQTEQGARIVMDAPPPQEDCTPFVTIARQWFHSGIPVPEVLAEDLEQGFLLLEDFGDRQLLPLLNKGKQVAGPLYRQAIHELLQIQQTDSSTLPQYNTALLMQELELFREWFCSRWLGITLSQQEHTMLDEVFQLLTREALQQPAVTVHRDYHSRNLMLQKTSGSPALGIIDFQDAVKGPITYDLLSLLRDAYIQWPREQEHLWRDEFWQQMNQNGLCPENYQQAQFNRDFDLIGAQRHIKVVGIFVRLWLRDQKSGYLPDIPRTFSHLLSDCQGYDELNTFRLWLENKIQPLMEEKHRQLPEILSPASGATF</sequence>
<dbReference type="GO" id="GO:0005524">
    <property type="term" value="F:ATP binding"/>
    <property type="evidence" value="ECO:0007669"/>
    <property type="project" value="UniProtKB-KW"/>
</dbReference>
<dbReference type="RefSeq" id="WP_182810213.1">
    <property type="nucleotide sequence ID" value="NZ_JACJFM010000028.1"/>
</dbReference>
<comment type="caution">
    <text evidence="4">The sequence shown here is derived from an EMBL/GenBank/DDBJ whole genome shotgun (WGS) entry which is preliminary data.</text>
</comment>
<dbReference type="EMBL" id="JACJFM010000028">
    <property type="protein sequence ID" value="MBB1488443.1"/>
    <property type="molecule type" value="Genomic_DNA"/>
</dbReference>
<keyword evidence="1" id="KW-0547">Nucleotide-binding</keyword>
<organism evidence="4 5">
    <name type="scientific">Oceanospirillum sediminis</name>
    <dbReference type="NCBI Taxonomy" id="2760088"/>
    <lineage>
        <taxon>Bacteria</taxon>
        <taxon>Pseudomonadati</taxon>
        <taxon>Pseudomonadota</taxon>
        <taxon>Gammaproteobacteria</taxon>
        <taxon>Oceanospirillales</taxon>
        <taxon>Oceanospirillaceae</taxon>
        <taxon>Oceanospirillum</taxon>
    </lineage>
</organism>
<dbReference type="Proteomes" id="UP000565262">
    <property type="component" value="Unassembled WGS sequence"/>
</dbReference>
<dbReference type="AlphaFoldDB" id="A0A839ISK2"/>
<evidence type="ECO:0000256" key="2">
    <source>
        <dbReference type="ARBA" id="ARBA00022840"/>
    </source>
</evidence>
<dbReference type="PANTHER" id="PTHR33540:SF1">
    <property type="entry name" value="N-ACETYLMURAMATE_N-ACETYLGLUCOSAMINE KINASE"/>
    <property type="match status" value="1"/>
</dbReference>
<dbReference type="PANTHER" id="PTHR33540">
    <property type="entry name" value="TRNA THREONYLCARBAMOYLADENOSINE BIOSYNTHESIS PROTEIN TSAE"/>
    <property type="match status" value="1"/>
</dbReference>
<accession>A0A839ISK2</accession>